<dbReference type="PROSITE" id="PS00888">
    <property type="entry name" value="CNMP_BINDING_1"/>
    <property type="match status" value="2"/>
</dbReference>
<dbReference type="GO" id="GO:0005829">
    <property type="term" value="C:cytosol"/>
    <property type="evidence" value="ECO:0007669"/>
    <property type="project" value="TreeGrafter"/>
</dbReference>
<dbReference type="InterPro" id="IPR000595">
    <property type="entry name" value="cNMP-bd_dom"/>
</dbReference>
<dbReference type="PANTHER" id="PTHR11635">
    <property type="entry name" value="CAMP-DEPENDENT PROTEIN KINASE REGULATORY CHAIN"/>
    <property type="match status" value="1"/>
</dbReference>
<keyword evidence="4 8" id="KW-0116">cAMP-binding</keyword>
<evidence type="ECO:0000313" key="12">
    <source>
        <dbReference type="Proteomes" id="UP001162131"/>
    </source>
</evidence>
<evidence type="ECO:0000256" key="7">
    <source>
        <dbReference type="ARBA" id="ARBA00023149"/>
    </source>
</evidence>
<dbReference type="InterPro" id="IPR014710">
    <property type="entry name" value="RmlC-like_jellyroll"/>
</dbReference>
<dbReference type="GO" id="GO:0034236">
    <property type="term" value="F:protein kinase A catalytic subunit binding"/>
    <property type="evidence" value="ECO:0007669"/>
    <property type="project" value="TreeGrafter"/>
</dbReference>
<comment type="similarity">
    <text evidence="1">Belongs to the cAMP-dependent kinase regulatory chain family.</text>
</comment>
<feature type="domain" description="Cyclic nucleotide-binding" evidence="10">
    <location>
        <begin position="145"/>
        <end position="266"/>
    </location>
</feature>
<feature type="compositionally biased region" description="Acidic residues" evidence="9">
    <location>
        <begin position="81"/>
        <end position="93"/>
    </location>
</feature>
<dbReference type="FunFam" id="2.60.120.10:FF:000039">
    <property type="entry name" value="cAMP-dependent protein kinase regulatory subunit"/>
    <property type="match status" value="1"/>
</dbReference>
<keyword evidence="12" id="KW-1185">Reference proteome</keyword>
<dbReference type="InterPro" id="IPR018490">
    <property type="entry name" value="cNMP-bd_dom_sf"/>
</dbReference>
<feature type="binding site" evidence="8">
    <location>
        <position position="216"/>
    </location>
    <ligand>
        <name>3',5'-cyclic AMP</name>
        <dbReference type="ChEBI" id="CHEBI:58165"/>
        <label>1</label>
    </ligand>
</feature>
<dbReference type="PRINTS" id="PR00103">
    <property type="entry name" value="CAMPKINASE"/>
</dbReference>
<proteinExistence type="inferred from homology"/>
<reference evidence="11" key="1">
    <citation type="submission" date="2021-09" db="EMBL/GenBank/DDBJ databases">
        <authorList>
            <consortium name="AG Swart"/>
            <person name="Singh M."/>
            <person name="Singh A."/>
            <person name="Seah K."/>
            <person name="Emmerich C."/>
        </authorList>
    </citation>
    <scope>NUCLEOTIDE SEQUENCE</scope>
    <source>
        <strain evidence="11">ATCC30299</strain>
    </source>
</reference>
<dbReference type="InterPro" id="IPR050503">
    <property type="entry name" value="cAMP-dep_PK_reg_su-like"/>
</dbReference>
<evidence type="ECO:0000256" key="8">
    <source>
        <dbReference type="PIRSR" id="PIRSR000548-1"/>
    </source>
</evidence>
<dbReference type="PROSITE" id="PS50042">
    <property type="entry name" value="CNMP_BINDING_3"/>
    <property type="match status" value="2"/>
</dbReference>
<feature type="binding site" evidence="8">
    <location>
        <position position="340"/>
    </location>
    <ligand>
        <name>3',5'-cyclic AMP</name>
        <dbReference type="ChEBI" id="CHEBI:58165"/>
        <label>2</label>
    </ligand>
</feature>
<dbReference type="SUPFAM" id="SSF51206">
    <property type="entry name" value="cAMP-binding domain-like"/>
    <property type="match status" value="2"/>
</dbReference>
<keyword evidence="3" id="KW-0597">Phosphoprotein</keyword>
<evidence type="ECO:0000256" key="2">
    <source>
        <dbReference type="ARBA" id="ARBA00020355"/>
    </source>
</evidence>
<feature type="region of interest" description="Disordered" evidence="9">
    <location>
        <begin position="67"/>
        <end position="101"/>
    </location>
</feature>
<dbReference type="FunFam" id="2.60.120.10:FF:000006">
    <property type="entry name" value="cAMP-dependent protein kinase type I-alpha regulatory subunit"/>
    <property type="match status" value="1"/>
</dbReference>
<keyword evidence="6 8" id="KW-0547">Nucleotide-binding</keyword>
<dbReference type="GO" id="GO:0033554">
    <property type="term" value="P:cellular response to stress"/>
    <property type="evidence" value="ECO:0007669"/>
    <property type="project" value="UniProtKB-ARBA"/>
</dbReference>
<dbReference type="PANTHER" id="PTHR11635:SF152">
    <property type="entry name" value="CAMP-DEPENDENT PROTEIN KINASE TYPE I REGULATORY SUBUNIT-RELATED"/>
    <property type="match status" value="1"/>
</dbReference>
<keyword evidence="7 8" id="KW-0114">cAMP</keyword>
<evidence type="ECO:0000259" key="10">
    <source>
        <dbReference type="PROSITE" id="PS50042"/>
    </source>
</evidence>
<dbReference type="Proteomes" id="UP001162131">
    <property type="component" value="Unassembled WGS sequence"/>
</dbReference>
<dbReference type="PROSITE" id="PS00889">
    <property type="entry name" value="CNMP_BINDING_2"/>
    <property type="match status" value="1"/>
</dbReference>
<name>A0AAU9I8S1_9CILI</name>
<evidence type="ECO:0000256" key="3">
    <source>
        <dbReference type="ARBA" id="ARBA00022553"/>
    </source>
</evidence>
<evidence type="ECO:0000256" key="5">
    <source>
        <dbReference type="ARBA" id="ARBA00022737"/>
    </source>
</evidence>
<dbReference type="EMBL" id="CAJZBQ010000003">
    <property type="protein sequence ID" value="CAG9310876.1"/>
    <property type="molecule type" value="Genomic_DNA"/>
</dbReference>
<evidence type="ECO:0000313" key="11">
    <source>
        <dbReference type="EMBL" id="CAG9310876.1"/>
    </source>
</evidence>
<dbReference type="SMART" id="SM00100">
    <property type="entry name" value="cNMP"/>
    <property type="match status" value="2"/>
</dbReference>
<dbReference type="GO" id="GO:0004862">
    <property type="term" value="F:cAMP-dependent protein kinase inhibitor activity"/>
    <property type="evidence" value="ECO:0007669"/>
    <property type="project" value="TreeGrafter"/>
</dbReference>
<feature type="binding site" evidence="8">
    <location>
        <position position="225"/>
    </location>
    <ligand>
        <name>3',5'-cyclic AMP</name>
        <dbReference type="ChEBI" id="CHEBI:58165"/>
        <label>1</label>
    </ligand>
</feature>
<dbReference type="GO" id="GO:0030552">
    <property type="term" value="F:cAMP binding"/>
    <property type="evidence" value="ECO:0007669"/>
    <property type="project" value="UniProtKB-KW"/>
</dbReference>
<dbReference type="AlphaFoldDB" id="A0AAU9I8S1"/>
<feature type="binding site" evidence="8">
    <location>
        <position position="349"/>
    </location>
    <ligand>
        <name>3',5'-cyclic AMP</name>
        <dbReference type="ChEBI" id="CHEBI:58165"/>
        <label>2</label>
    </ligand>
</feature>
<evidence type="ECO:0000256" key="1">
    <source>
        <dbReference type="ARBA" id="ARBA00005753"/>
    </source>
</evidence>
<dbReference type="CDD" id="cd00038">
    <property type="entry name" value="CAP_ED"/>
    <property type="match status" value="2"/>
</dbReference>
<evidence type="ECO:0000256" key="4">
    <source>
        <dbReference type="ARBA" id="ARBA00022566"/>
    </source>
</evidence>
<dbReference type="Pfam" id="PF00027">
    <property type="entry name" value="cNMP_binding"/>
    <property type="match status" value="2"/>
</dbReference>
<keyword evidence="5" id="KW-0677">Repeat</keyword>
<dbReference type="GO" id="GO:0005952">
    <property type="term" value="C:cAMP-dependent protein kinase complex"/>
    <property type="evidence" value="ECO:0007669"/>
    <property type="project" value="InterPro"/>
</dbReference>
<dbReference type="PIRSF" id="PIRSF000548">
    <property type="entry name" value="PK_regulatory"/>
    <property type="match status" value="1"/>
</dbReference>
<dbReference type="InterPro" id="IPR012198">
    <property type="entry name" value="cAMP_dep_PK_reg_su"/>
</dbReference>
<dbReference type="InterPro" id="IPR018488">
    <property type="entry name" value="cNMP-bd_CS"/>
</dbReference>
<evidence type="ECO:0000256" key="6">
    <source>
        <dbReference type="ARBA" id="ARBA00022741"/>
    </source>
</evidence>
<evidence type="ECO:0000256" key="9">
    <source>
        <dbReference type="SAM" id="MobiDB-lite"/>
    </source>
</evidence>
<feature type="domain" description="Cyclic nucleotide-binding" evidence="10">
    <location>
        <begin position="269"/>
        <end position="390"/>
    </location>
</feature>
<accession>A0AAU9I8S1</accession>
<gene>
    <name evidence="11" type="ORF">BSTOLATCC_MIC2590</name>
</gene>
<dbReference type="Gene3D" id="2.60.120.10">
    <property type="entry name" value="Jelly Rolls"/>
    <property type="match status" value="2"/>
</dbReference>
<organism evidence="11 12">
    <name type="scientific">Blepharisma stoltei</name>
    <dbReference type="NCBI Taxonomy" id="1481888"/>
    <lineage>
        <taxon>Eukaryota</taxon>
        <taxon>Sar</taxon>
        <taxon>Alveolata</taxon>
        <taxon>Ciliophora</taxon>
        <taxon>Postciliodesmatophora</taxon>
        <taxon>Heterotrichea</taxon>
        <taxon>Heterotrichida</taxon>
        <taxon>Blepharismidae</taxon>
        <taxon>Blepharisma</taxon>
    </lineage>
</organism>
<protein>
    <recommendedName>
        <fullName evidence="2">cAMP-dependent protein kinase regulatory subunit</fullName>
    </recommendedName>
</protein>
<sequence length="393" mass="44572">MTTKEELKRYIQTKLHSLLEDMVTSILLEQPKTPEQFMLDWLISRSNTQLTDSERNELASLRSEYKSLTEQNKDSSASNSETDESDQESEEEVPVAPQKKMKARASVSAEAFGLWNKKSAFKPRFIPKSDEQKARISERLSKAFMFAALDDNEREIVVNSMEERRFQGGDQVITQGDDGNELFVVDSGKLECSKVFVKGEPSKFLKFYEPGDSFGELALLYNVPRAASIKTVTDCICFVLDRDCFNHIVKDSAARKRERYENFLASVELLENMDPYERSQISDALKTAVFKEGDKVITEGEWGDEFYMIEEGTAIATKTFNPGESPKEVKTYKPGDYFGELCLLRGQPRAANIIATSKLSCVTLGRKAFKRMLGPLDDILRRNARKYEGILGI</sequence>
<comment type="caution">
    <text evidence="11">The sequence shown here is derived from an EMBL/GenBank/DDBJ whole genome shotgun (WGS) entry which is preliminary data.</text>
</comment>